<dbReference type="GO" id="GO:0005549">
    <property type="term" value="F:odorant binding"/>
    <property type="evidence" value="ECO:0007669"/>
    <property type="project" value="InterPro"/>
</dbReference>
<sequence>MKLLLLLVGCFSLLISTNAVMTDKQMKAALKLLGNTCLSKSKADPAQVQALRKGEWPEEKPIMSYLYCVLNTQNIITKESGACAN</sequence>
<evidence type="ECO:0000313" key="2">
    <source>
        <dbReference type="EMBL" id="AIX97078.1"/>
    </source>
</evidence>
<dbReference type="AlphaFoldDB" id="A0A1I9HZQ5"/>
<gene>
    <name evidence="2" type="primary">obp23</name>
</gene>
<dbReference type="EMBL" id="KJ027556">
    <property type="protein sequence ID" value="AIX97078.1"/>
    <property type="molecule type" value="mRNA"/>
</dbReference>
<evidence type="ECO:0000256" key="1">
    <source>
        <dbReference type="SAM" id="SignalP"/>
    </source>
</evidence>
<dbReference type="Gene3D" id="1.10.238.20">
    <property type="entry name" value="Pheromone/general odorant binding protein domain"/>
    <property type="match status" value="1"/>
</dbReference>
<keyword evidence="1" id="KW-0732">Signal</keyword>
<dbReference type="InterPro" id="IPR036728">
    <property type="entry name" value="PBP_GOBP_sf"/>
</dbReference>
<reference evidence="2" key="2">
    <citation type="submission" date="2014-01" db="EMBL/GenBank/DDBJ databases">
        <authorList>
            <person name="Zuccon D."/>
        </authorList>
    </citation>
    <scope>NUCLEOTIDE SEQUENCE</scope>
</reference>
<dbReference type="Pfam" id="PF01395">
    <property type="entry name" value="PBP_GOBP"/>
    <property type="match status" value="1"/>
</dbReference>
<name>A0A1I9HZQ5_9CUCU</name>
<dbReference type="PANTHER" id="PTHR21364:SF2">
    <property type="entry name" value="GENERAL ODORANT-BINDING PROTEIN 19A"/>
    <property type="match status" value="1"/>
</dbReference>
<feature type="chain" id="PRO_5013017817" evidence="1">
    <location>
        <begin position="20"/>
        <end position="85"/>
    </location>
</feature>
<feature type="signal peptide" evidence="1">
    <location>
        <begin position="1"/>
        <end position="19"/>
    </location>
</feature>
<proteinExistence type="evidence at transcript level"/>
<dbReference type="SUPFAM" id="SSF47565">
    <property type="entry name" value="Insect pheromone/odorant-binding proteins"/>
    <property type="match status" value="1"/>
</dbReference>
<protein>
    <submittedName>
        <fullName evidence="2">Odorant-binding protein 23</fullName>
    </submittedName>
</protein>
<organism evidence="2">
    <name type="scientific">Dastarcus helophoroides</name>
    <dbReference type="NCBI Taxonomy" id="1169899"/>
    <lineage>
        <taxon>Eukaryota</taxon>
        <taxon>Metazoa</taxon>
        <taxon>Ecdysozoa</taxon>
        <taxon>Arthropoda</taxon>
        <taxon>Hexapoda</taxon>
        <taxon>Insecta</taxon>
        <taxon>Pterygota</taxon>
        <taxon>Neoptera</taxon>
        <taxon>Endopterygota</taxon>
        <taxon>Coleoptera</taxon>
        <taxon>Polyphaga</taxon>
        <taxon>Cucujiformia</taxon>
        <taxon>Coccinelloidea</taxon>
        <taxon>Bothrideridae</taxon>
        <taxon>Dastarcus</taxon>
    </lineage>
</organism>
<dbReference type="InterPro" id="IPR006170">
    <property type="entry name" value="PBP/GOBP"/>
</dbReference>
<dbReference type="CDD" id="cd23992">
    <property type="entry name" value="PBP_GOBP"/>
    <property type="match status" value="1"/>
</dbReference>
<dbReference type="PANTHER" id="PTHR21364">
    <property type="entry name" value="GENERAL ODORANT-BINDING PROTEIN 19A"/>
    <property type="match status" value="1"/>
</dbReference>
<accession>A0A1I9HZQ5</accession>
<reference evidence="2" key="1">
    <citation type="journal article" date="2014" name="Comp. Biochem. Physiol. Part D Genomics Proteomics">
        <title>Analysis of chemosensory gene families in the beetle Monochamus alternatus and its parasitoid Dastarcus helophoroides.</title>
        <authorList>
            <person name="Wang J."/>
            <person name="Li D.Z."/>
            <person name="Min S.F."/>
            <person name="Mi F."/>
            <person name="Zhou S.S."/>
            <person name="Wang M.Q."/>
        </authorList>
    </citation>
    <scope>NUCLEOTIDE SEQUENCE</scope>
</reference>